<keyword evidence="1" id="KW-0812">Transmembrane</keyword>
<feature type="transmembrane region" description="Helical" evidence="1">
    <location>
        <begin position="27"/>
        <end position="47"/>
    </location>
</feature>
<organism evidence="2 3">
    <name type="scientific">Candidatus Thiodictyon syntrophicum</name>
    <dbReference type="NCBI Taxonomy" id="1166950"/>
    <lineage>
        <taxon>Bacteria</taxon>
        <taxon>Pseudomonadati</taxon>
        <taxon>Pseudomonadota</taxon>
        <taxon>Gammaproteobacteria</taxon>
        <taxon>Chromatiales</taxon>
        <taxon>Chromatiaceae</taxon>
        <taxon>Thiodictyon</taxon>
    </lineage>
</organism>
<evidence type="ECO:0000313" key="2">
    <source>
        <dbReference type="EMBL" id="AUB79558.1"/>
    </source>
</evidence>
<keyword evidence="3" id="KW-1185">Reference proteome</keyword>
<evidence type="ECO:0000256" key="1">
    <source>
        <dbReference type="SAM" id="Phobius"/>
    </source>
</evidence>
<dbReference type="RefSeq" id="WP_100917377.1">
    <property type="nucleotide sequence ID" value="NZ_CP020370.1"/>
</dbReference>
<name>A0A2K8U1V2_9GAMM</name>
<proteinExistence type="predicted"/>
<dbReference type="InterPro" id="IPR021330">
    <property type="entry name" value="DUF2939"/>
</dbReference>
<dbReference type="KEGG" id="tsy:THSYN_00325"/>
<dbReference type="Proteomes" id="UP000232638">
    <property type="component" value="Chromosome"/>
</dbReference>
<evidence type="ECO:0000313" key="3">
    <source>
        <dbReference type="Proteomes" id="UP000232638"/>
    </source>
</evidence>
<evidence type="ECO:0008006" key="4">
    <source>
        <dbReference type="Google" id="ProtNLM"/>
    </source>
</evidence>
<dbReference type="OrthoDB" id="5767408at2"/>
<gene>
    <name evidence="2" type="ORF">THSYN_00325</name>
</gene>
<protein>
    <recommendedName>
        <fullName evidence="4">DUF2939 domain-containing protein</fullName>
    </recommendedName>
</protein>
<keyword evidence="1" id="KW-0472">Membrane</keyword>
<dbReference type="AlphaFoldDB" id="A0A2K8U1V2"/>
<accession>A0A2K8U1V2</accession>
<keyword evidence="1" id="KW-1133">Transmembrane helix</keyword>
<dbReference type="EMBL" id="CP020370">
    <property type="protein sequence ID" value="AUB79558.1"/>
    <property type="molecule type" value="Genomic_DNA"/>
</dbReference>
<reference evidence="2 3" key="1">
    <citation type="submission" date="2017-03" db="EMBL/GenBank/DDBJ databases">
        <title>Complete genome sequence of Candidatus 'Thiodictyon syntrophicum' sp. nov. strain Cad16T, a photolithoautotroph purple sulfur bacterium isolated from an alpine meromictic lake.</title>
        <authorList>
            <person name="Luedin S.M."/>
            <person name="Pothier J.F."/>
            <person name="Danza F."/>
            <person name="Storelli N."/>
            <person name="Wittwer M."/>
            <person name="Tonolla M."/>
        </authorList>
    </citation>
    <scope>NUCLEOTIDE SEQUENCE [LARGE SCALE GENOMIC DNA]</scope>
    <source>
        <strain evidence="2 3">Cad16T</strain>
    </source>
</reference>
<sequence length="177" mass="19983">MRLGPAAADTRWGGRVISARRRRLGRVLMTLLLVMYGWLAWPFLTLWQLDRALVRNDQASLTRLVDLAAVRDAIRRTLNKDAGGTLGPFSDDFIEWLQQAIRRRGTSALEQEVTLAWVREQLLSRSPPGTGLWPALSWAFFDHPLHFTLRLGGAVTAPVVVRMRFAGGGWRVSALYF</sequence>
<dbReference type="Pfam" id="PF11159">
    <property type="entry name" value="DUF2939"/>
    <property type="match status" value="1"/>
</dbReference>